<proteinExistence type="inferred from homology"/>
<dbReference type="PANTHER" id="PTHR42928:SF5">
    <property type="entry name" value="BLR1237 PROTEIN"/>
    <property type="match status" value="1"/>
</dbReference>
<dbReference type="PIRSF" id="PIRSF017082">
    <property type="entry name" value="YflP"/>
    <property type="match status" value="1"/>
</dbReference>
<name>A0A6J5B508_9BURK</name>
<evidence type="ECO:0000256" key="1">
    <source>
        <dbReference type="ARBA" id="ARBA00006987"/>
    </source>
</evidence>
<dbReference type="AlphaFoldDB" id="A0A6J5B508"/>
<evidence type="ECO:0000256" key="2">
    <source>
        <dbReference type="SAM" id="SignalP"/>
    </source>
</evidence>
<dbReference type="CDD" id="cd13578">
    <property type="entry name" value="PBP2_Bug27"/>
    <property type="match status" value="1"/>
</dbReference>
<dbReference type="EMBL" id="CADIJR010000064">
    <property type="protein sequence ID" value="CAB3691964.1"/>
    <property type="molecule type" value="Genomic_DNA"/>
</dbReference>
<dbReference type="PANTHER" id="PTHR42928">
    <property type="entry name" value="TRICARBOXYLATE-BINDING PROTEIN"/>
    <property type="match status" value="1"/>
</dbReference>
<feature type="chain" id="PRO_5026731997" evidence="2">
    <location>
        <begin position="26"/>
        <end position="327"/>
    </location>
</feature>
<keyword evidence="2" id="KW-0732">Signal</keyword>
<accession>A0A6J5B508</accession>
<dbReference type="Gene3D" id="3.40.190.10">
    <property type="entry name" value="Periplasmic binding protein-like II"/>
    <property type="match status" value="1"/>
</dbReference>
<dbReference type="InterPro" id="IPR042100">
    <property type="entry name" value="Bug_dom1"/>
</dbReference>
<protein>
    <submittedName>
        <fullName evidence="3">Uncharacterized protein</fullName>
    </submittedName>
</protein>
<dbReference type="GeneID" id="92900676"/>
<dbReference type="Gene3D" id="3.40.190.150">
    <property type="entry name" value="Bordetella uptake gene, domain 1"/>
    <property type="match status" value="1"/>
</dbReference>
<feature type="signal peptide" evidence="2">
    <location>
        <begin position="1"/>
        <end position="25"/>
    </location>
</feature>
<keyword evidence="4" id="KW-1185">Reference proteome</keyword>
<reference evidence="3 4" key="1">
    <citation type="submission" date="2020-04" db="EMBL/GenBank/DDBJ databases">
        <authorList>
            <person name="De Canck E."/>
        </authorList>
    </citation>
    <scope>NUCLEOTIDE SEQUENCE [LARGE SCALE GENOMIC DNA]</scope>
    <source>
        <strain evidence="3 4">LMG 26845</strain>
    </source>
</reference>
<evidence type="ECO:0000313" key="3">
    <source>
        <dbReference type="EMBL" id="CAB3691964.1"/>
    </source>
</evidence>
<evidence type="ECO:0000313" key="4">
    <source>
        <dbReference type="Proteomes" id="UP000507979"/>
    </source>
</evidence>
<dbReference type="InterPro" id="IPR005064">
    <property type="entry name" value="BUG"/>
</dbReference>
<organism evidence="3 4">
    <name type="scientific">Achromobacter insuavis</name>
    <dbReference type="NCBI Taxonomy" id="1287735"/>
    <lineage>
        <taxon>Bacteria</taxon>
        <taxon>Pseudomonadati</taxon>
        <taxon>Pseudomonadota</taxon>
        <taxon>Betaproteobacteria</taxon>
        <taxon>Burkholderiales</taxon>
        <taxon>Alcaligenaceae</taxon>
        <taxon>Achromobacter</taxon>
    </lineage>
</organism>
<dbReference type="Proteomes" id="UP000507979">
    <property type="component" value="Unassembled WGS sequence"/>
</dbReference>
<dbReference type="RefSeq" id="WP_054430416.1">
    <property type="nucleotide sequence ID" value="NZ_CADIJR010000064.1"/>
</dbReference>
<comment type="similarity">
    <text evidence="1">Belongs to the UPF0065 (bug) family.</text>
</comment>
<gene>
    <name evidence="3" type="ORF">LMG26845_04792</name>
</gene>
<dbReference type="SUPFAM" id="SSF53850">
    <property type="entry name" value="Periplasmic binding protein-like II"/>
    <property type="match status" value="1"/>
</dbReference>
<sequence length="327" mass="34941">MKTLRSILAATAATCLFGISPSASAADPAFPSKPVRIIVPFGTGAMVDLIPRDLATQLAAKWGQPVVVENKPGAASMIGAEYVARSPADGYTLLMATSSTLSVAPYLYKKLRFDPVKDLAPVTLVSTAPNILMVSRDLPARSVAELVALARSRPGELSYASAGVGGILHLQGERFLETTGTQMVHVPYPGSQQAVGDLSTGRVQMMIDIMASNIGNLQEGRLRPLAAMTRERLPQFPDLPTIGEAGYPDLATDLWFGLAVPAGTDAAIVDKLQRDIAEVVQSPQMREKYAAMGMNMVGSTPAQMRDLVRTDGDRWRHVIETAGIRIE</sequence>
<dbReference type="Pfam" id="PF03401">
    <property type="entry name" value="TctC"/>
    <property type="match status" value="1"/>
</dbReference>